<comment type="caution">
    <text evidence="2">The sequence shown here is derived from an EMBL/GenBank/DDBJ whole genome shotgun (WGS) entry which is preliminary data.</text>
</comment>
<feature type="compositionally biased region" description="Polar residues" evidence="1">
    <location>
        <begin position="346"/>
        <end position="368"/>
    </location>
</feature>
<reference evidence="2" key="1">
    <citation type="submission" date="2019-05" db="EMBL/GenBank/DDBJ databases">
        <title>Annotation for the trematode Paragonimus heterotremus.</title>
        <authorList>
            <person name="Choi Y.-J."/>
        </authorList>
    </citation>
    <scope>NUCLEOTIDE SEQUENCE</scope>
    <source>
        <strain evidence="2">LC</strain>
    </source>
</reference>
<evidence type="ECO:0000313" key="2">
    <source>
        <dbReference type="EMBL" id="KAF5405110.1"/>
    </source>
</evidence>
<feature type="compositionally biased region" description="Basic and acidic residues" evidence="1">
    <location>
        <begin position="140"/>
        <end position="149"/>
    </location>
</feature>
<keyword evidence="3" id="KW-1185">Reference proteome</keyword>
<sequence length="732" mass="83141">MNHMLLQGKTSARSAYCEDDFNTALSAFDETVSQTFGTAVKRSSTYELKPFHEEIKRNSLKKDKKDQIDTDRCPEPYGYSKLNQPWNHGDFISVYDSKPNRTYMTEQTKGHFSSSGLTNGAYDQTETSPNRILRLGVRETKQMQPERSHQTSFPVRSSLSGAPQAVENGWQTQSNLSVIEVIEVDADIDGIAVGMPDSRKLPVTPTAPRVCRTEWIELQTNLLQQAELDQDSETEKVISGLLVLLKRRLKTITYLERDYMEYYKLYRKLRSSQKGRQSWYINRSPPTQEKKISKSALVLSSANESGCELESSDKIGRRPSATNLLRSVWGSSALSVLTSRHKRKTSSPPDSLEQSFETCASEHGPNSSHELKSKRQKSRSIVRASRAVKTESLLESNIKQEEYLKMQLCLIEAQMEYLSGTLKCEVIGISGTSLYINRDEFKIGIKHGPPTLPTLYELNGTKATLIPINRSTIQLNQKSTEEDKWTTHGRVHASQSISKRNQEHNKLCSSEGRQPYIFPKQIWDHSSHVFSLAIDSVLTLKASELKRFGKDDLLQHQAFDVIGLLKPKAYHLSTPLKHGDRVRFHWLMQWSIFIHGFRRLTSCITVASVYCFSVSVIQFSTQLNNLEKVTSQPKQVQETYHKTKFITITDASKRAKPIVEQSGSDLDLVSEVPQPFHVVPRNVHSGSFCIRHNIQEKLEKIHCKLGLLQNASSICPQVLQVMLFFVTLFLIH</sequence>
<protein>
    <submittedName>
        <fullName evidence="2">Uncharacterized protein</fullName>
    </submittedName>
</protein>
<accession>A0A8J4T5M7</accession>
<feature type="region of interest" description="Disordered" evidence="1">
    <location>
        <begin position="140"/>
        <end position="160"/>
    </location>
</feature>
<evidence type="ECO:0000256" key="1">
    <source>
        <dbReference type="SAM" id="MobiDB-lite"/>
    </source>
</evidence>
<dbReference type="OrthoDB" id="9999654at2759"/>
<proteinExistence type="predicted"/>
<feature type="region of interest" description="Disordered" evidence="1">
    <location>
        <begin position="339"/>
        <end position="383"/>
    </location>
</feature>
<feature type="compositionally biased region" description="Polar residues" evidence="1">
    <location>
        <begin position="150"/>
        <end position="160"/>
    </location>
</feature>
<gene>
    <name evidence="2" type="ORF">PHET_01195</name>
</gene>
<dbReference type="EMBL" id="LUCH01000450">
    <property type="protein sequence ID" value="KAF5405110.1"/>
    <property type="molecule type" value="Genomic_DNA"/>
</dbReference>
<evidence type="ECO:0000313" key="3">
    <source>
        <dbReference type="Proteomes" id="UP000748531"/>
    </source>
</evidence>
<name>A0A8J4T5M7_9TREM</name>
<organism evidence="2 3">
    <name type="scientific">Paragonimus heterotremus</name>
    <dbReference type="NCBI Taxonomy" id="100268"/>
    <lineage>
        <taxon>Eukaryota</taxon>
        <taxon>Metazoa</taxon>
        <taxon>Spiralia</taxon>
        <taxon>Lophotrochozoa</taxon>
        <taxon>Platyhelminthes</taxon>
        <taxon>Trematoda</taxon>
        <taxon>Digenea</taxon>
        <taxon>Plagiorchiida</taxon>
        <taxon>Troglotremata</taxon>
        <taxon>Troglotrematidae</taxon>
        <taxon>Paragonimus</taxon>
    </lineage>
</organism>
<dbReference type="Proteomes" id="UP000748531">
    <property type="component" value="Unassembled WGS sequence"/>
</dbReference>
<feature type="compositionally biased region" description="Basic and acidic residues" evidence="1">
    <location>
        <begin position="59"/>
        <end position="74"/>
    </location>
</feature>
<dbReference type="AlphaFoldDB" id="A0A8J4T5M7"/>
<feature type="region of interest" description="Disordered" evidence="1">
    <location>
        <begin position="59"/>
        <end position="80"/>
    </location>
</feature>